<dbReference type="InterPro" id="IPR029058">
    <property type="entry name" value="AB_hydrolase_fold"/>
</dbReference>
<evidence type="ECO:0000256" key="1">
    <source>
        <dbReference type="ARBA" id="ARBA00010088"/>
    </source>
</evidence>
<name>A0ABW0Q5P1_9HYPH</name>
<dbReference type="PRINTS" id="PR00111">
    <property type="entry name" value="ABHYDROLASE"/>
</dbReference>
<organism evidence="4 5">
    <name type="scientific">Kaistia terrae</name>
    <dbReference type="NCBI Taxonomy" id="537017"/>
    <lineage>
        <taxon>Bacteria</taxon>
        <taxon>Pseudomonadati</taxon>
        <taxon>Pseudomonadota</taxon>
        <taxon>Alphaproteobacteria</taxon>
        <taxon>Hyphomicrobiales</taxon>
        <taxon>Kaistiaceae</taxon>
        <taxon>Kaistia</taxon>
    </lineage>
</organism>
<accession>A0ABW0Q5P1</accession>
<dbReference type="GO" id="GO:0016787">
    <property type="term" value="F:hydrolase activity"/>
    <property type="evidence" value="ECO:0007669"/>
    <property type="project" value="UniProtKB-KW"/>
</dbReference>
<dbReference type="PANTHER" id="PTHR43689:SF8">
    <property type="entry name" value="ALPHA_BETA-HYDROLASES SUPERFAMILY PROTEIN"/>
    <property type="match status" value="1"/>
</dbReference>
<evidence type="ECO:0000313" key="5">
    <source>
        <dbReference type="Proteomes" id="UP001596150"/>
    </source>
</evidence>
<sequence length="260" mass="28352">MSFRQESRAVTVLGVTIQVASITPETVAGSRDIVLLHQGLGSITQWGAFPLQLAEATRCRVFAYDRLGYGRSDFPSAGEADFLEAEARSCLPALLDALGVERPVLYGHSDGGTIALMFAANAPDRLAGLVSEAGHVFSEVAETGGIDALRVEFEAGELAGKLARHHPRHLQPMFRRWVDFWQAPGRENWSMVERLSTIRCPVLVIQGADDEHGTLRQVDEIMDHVTGPAERLILPGCGHIPHREMPEALLPTVARFVASI</sequence>
<keyword evidence="5" id="KW-1185">Reference proteome</keyword>
<dbReference type="InterPro" id="IPR000073">
    <property type="entry name" value="AB_hydrolase_1"/>
</dbReference>
<dbReference type="PRINTS" id="PR00793">
    <property type="entry name" value="PROAMNOPTASE"/>
</dbReference>
<dbReference type="Pfam" id="PF12697">
    <property type="entry name" value="Abhydrolase_6"/>
    <property type="match status" value="1"/>
</dbReference>
<keyword evidence="2 4" id="KW-0378">Hydrolase</keyword>
<dbReference type="Proteomes" id="UP001596150">
    <property type="component" value="Unassembled WGS sequence"/>
</dbReference>
<evidence type="ECO:0000259" key="3">
    <source>
        <dbReference type="Pfam" id="PF12697"/>
    </source>
</evidence>
<feature type="domain" description="AB hydrolase-1" evidence="3">
    <location>
        <begin position="33"/>
        <end position="249"/>
    </location>
</feature>
<dbReference type="RefSeq" id="WP_266345976.1">
    <property type="nucleotide sequence ID" value="NZ_JAPKNH010000012.1"/>
</dbReference>
<reference evidence="5" key="1">
    <citation type="journal article" date="2019" name="Int. J. Syst. Evol. Microbiol.">
        <title>The Global Catalogue of Microorganisms (GCM) 10K type strain sequencing project: providing services to taxonomists for standard genome sequencing and annotation.</title>
        <authorList>
            <consortium name="The Broad Institute Genomics Platform"/>
            <consortium name="The Broad Institute Genome Sequencing Center for Infectious Disease"/>
            <person name="Wu L."/>
            <person name="Ma J."/>
        </authorList>
    </citation>
    <scope>NUCLEOTIDE SEQUENCE [LARGE SCALE GENOMIC DNA]</scope>
    <source>
        <strain evidence="5">KACC 12633</strain>
    </source>
</reference>
<protein>
    <submittedName>
        <fullName evidence="4">Alpha/beta fold hydrolase</fullName>
    </submittedName>
</protein>
<dbReference type="SUPFAM" id="SSF53474">
    <property type="entry name" value="alpha/beta-Hydrolases"/>
    <property type="match status" value="1"/>
</dbReference>
<comment type="similarity">
    <text evidence="1">Belongs to the peptidase S33 family.</text>
</comment>
<evidence type="ECO:0000256" key="2">
    <source>
        <dbReference type="ARBA" id="ARBA00022801"/>
    </source>
</evidence>
<proteinExistence type="inferred from homology"/>
<gene>
    <name evidence="4" type="ORF">ACFPP9_25965</name>
</gene>
<dbReference type="EMBL" id="JBHSML010000033">
    <property type="protein sequence ID" value="MFC5519237.1"/>
    <property type="molecule type" value="Genomic_DNA"/>
</dbReference>
<evidence type="ECO:0000313" key="4">
    <source>
        <dbReference type="EMBL" id="MFC5519237.1"/>
    </source>
</evidence>
<dbReference type="Gene3D" id="3.40.50.1820">
    <property type="entry name" value="alpha/beta hydrolase"/>
    <property type="match status" value="1"/>
</dbReference>
<dbReference type="InterPro" id="IPR002410">
    <property type="entry name" value="Peptidase_S33"/>
</dbReference>
<comment type="caution">
    <text evidence="4">The sequence shown here is derived from an EMBL/GenBank/DDBJ whole genome shotgun (WGS) entry which is preliminary data.</text>
</comment>
<dbReference type="PANTHER" id="PTHR43689">
    <property type="entry name" value="HYDROLASE"/>
    <property type="match status" value="1"/>
</dbReference>